<keyword evidence="3" id="KW-1185">Reference proteome</keyword>
<dbReference type="EMBL" id="JAGPNK010000020">
    <property type="protein sequence ID" value="KAH7304958.1"/>
    <property type="molecule type" value="Genomic_DNA"/>
</dbReference>
<feature type="signal peptide" evidence="1">
    <location>
        <begin position="1"/>
        <end position="28"/>
    </location>
</feature>
<feature type="chain" id="PRO_5035421646" description="Secreted protein" evidence="1">
    <location>
        <begin position="29"/>
        <end position="89"/>
    </location>
</feature>
<evidence type="ECO:0008006" key="4">
    <source>
        <dbReference type="Google" id="ProtNLM"/>
    </source>
</evidence>
<name>A0A8K0SE14_9HYPO</name>
<evidence type="ECO:0000313" key="3">
    <source>
        <dbReference type="Proteomes" id="UP000813444"/>
    </source>
</evidence>
<keyword evidence="1" id="KW-0732">Signal</keyword>
<dbReference type="AlphaFoldDB" id="A0A8K0SE14"/>
<reference evidence="2" key="1">
    <citation type="journal article" date="2021" name="Nat. Commun.">
        <title>Genetic determinants of endophytism in the Arabidopsis root mycobiome.</title>
        <authorList>
            <person name="Mesny F."/>
            <person name="Miyauchi S."/>
            <person name="Thiergart T."/>
            <person name="Pickel B."/>
            <person name="Atanasova L."/>
            <person name="Karlsson M."/>
            <person name="Huettel B."/>
            <person name="Barry K.W."/>
            <person name="Haridas S."/>
            <person name="Chen C."/>
            <person name="Bauer D."/>
            <person name="Andreopoulos W."/>
            <person name="Pangilinan J."/>
            <person name="LaButti K."/>
            <person name="Riley R."/>
            <person name="Lipzen A."/>
            <person name="Clum A."/>
            <person name="Drula E."/>
            <person name="Henrissat B."/>
            <person name="Kohler A."/>
            <person name="Grigoriev I.V."/>
            <person name="Martin F.M."/>
            <person name="Hacquard S."/>
        </authorList>
    </citation>
    <scope>NUCLEOTIDE SEQUENCE</scope>
    <source>
        <strain evidence="2">MPI-CAGE-CH-0235</strain>
    </source>
</reference>
<proteinExistence type="predicted"/>
<evidence type="ECO:0000313" key="2">
    <source>
        <dbReference type="EMBL" id="KAH7304958.1"/>
    </source>
</evidence>
<comment type="caution">
    <text evidence="2">The sequence shown here is derived from an EMBL/GenBank/DDBJ whole genome shotgun (WGS) entry which is preliminary data.</text>
</comment>
<accession>A0A8K0SE14</accession>
<dbReference type="Proteomes" id="UP000813444">
    <property type="component" value="Unassembled WGS sequence"/>
</dbReference>
<evidence type="ECO:0000256" key="1">
    <source>
        <dbReference type="SAM" id="SignalP"/>
    </source>
</evidence>
<sequence length="89" mass="9969">MPALFLNRPSLPSLSFFSFLSLLSPLLAYNPPLYAWREKMRRETIILGATKTRAGEVGRRKCPATTKRCIIKPPNTPGRLPALLASHHL</sequence>
<protein>
    <recommendedName>
        <fullName evidence="4">Secreted protein</fullName>
    </recommendedName>
</protein>
<organism evidence="2 3">
    <name type="scientific">Stachybotrys elegans</name>
    <dbReference type="NCBI Taxonomy" id="80388"/>
    <lineage>
        <taxon>Eukaryota</taxon>
        <taxon>Fungi</taxon>
        <taxon>Dikarya</taxon>
        <taxon>Ascomycota</taxon>
        <taxon>Pezizomycotina</taxon>
        <taxon>Sordariomycetes</taxon>
        <taxon>Hypocreomycetidae</taxon>
        <taxon>Hypocreales</taxon>
        <taxon>Stachybotryaceae</taxon>
        <taxon>Stachybotrys</taxon>
    </lineage>
</organism>
<gene>
    <name evidence="2" type="ORF">B0I35DRAFT_146224</name>
</gene>